<sequence>MTSDNKSTTTADKMKSVKAAWDKAPSGPKKDAAKKHYDAAEKAHTAKNDAETNKELDAAKHALA</sequence>
<organism evidence="2 3">
    <name type="scientific">Pseudosulfitobacter pseudonitzschiae</name>
    <dbReference type="NCBI Taxonomy" id="1402135"/>
    <lineage>
        <taxon>Bacteria</taxon>
        <taxon>Pseudomonadati</taxon>
        <taxon>Pseudomonadota</taxon>
        <taxon>Alphaproteobacteria</taxon>
        <taxon>Rhodobacterales</taxon>
        <taxon>Roseobacteraceae</taxon>
        <taxon>Pseudosulfitobacter</taxon>
    </lineage>
</organism>
<evidence type="ECO:0000313" key="3">
    <source>
        <dbReference type="Proteomes" id="UP000809337"/>
    </source>
</evidence>
<feature type="compositionally biased region" description="Polar residues" evidence="1">
    <location>
        <begin position="1"/>
        <end position="11"/>
    </location>
</feature>
<comment type="caution">
    <text evidence="2">The sequence shown here is derived from an EMBL/GenBank/DDBJ whole genome shotgun (WGS) entry which is preliminary data.</text>
</comment>
<protein>
    <submittedName>
        <fullName evidence="2">Uncharacterized protein</fullName>
    </submittedName>
</protein>
<gene>
    <name evidence="2" type="ORF">JQX14_03125</name>
</gene>
<dbReference type="EMBL" id="JAFBWN010000002">
    <property type="protein sequence ID" value="MBM2353514.1"/>
    <property type="molecule type" value="Genomic_DNA"/>
</dbReference>
<reference evidence="2" key="1">
    <citation type="submission" date="2021-01" db="EMBL/GenBank/DDBJ databases">
        <title>Diatom-associated Roseobacters Show Island Model of Population Structure.</title>
        <authorList>
            <person name="Qu L."/>
            <person name="Feng X."/>
            <person name="Chen Y."/>
            <person name="Li L."/>
            <person name="Wang X."/>
            <person name="Hu Z."/>
            <person name="Wang H."/>
            <person name="Luo H."/>
        </authorList>
    </citation>
    <scope>NUCLEOTIDE SEQUENCE</scope>
    <source>
        <strain evidence="2">SM26-45</strain>
    </source>
</reference>
<dbReference type="AlphaFoldDB" id="A0A9Q2RVZ8"/>
<evidence type="ECO:0000313" key="2">
    <source>
        <dbReference type="EMBL" id="MBM2353514.1"/>
    </source>
</evidence>
<dbReference type="Proteomes" id="UP000809337">
    <property type="component" value="Unassembled WGS sequence"/>
</dbReference>
<accession>A0A9Q2RVZ8</accession>
<evidence type="ECO:0000256" key="1">
    <source>
        <dbReference type="SAM" id="MobiDB-lite"/>
    </source>
</evidence>
<name>A0A9Q2RVZ8_9RHOB</name>
<dbReference type="RefSeq" id="WP_231032755.1">
    <property type="nucleotide sequence ID" value="NZ_JAJNGX010000002.1"/>
</dbReference>
<feature type="compositionally biased region" description="Basic and acidic residues" evidence="1">
    <location>
        <begin position="28"/>
        <end position="53"/>
    </location>
</feature>
<proteinExistence type="predicted"/>
<feature type="region of interest" description="Disordered" evidence="1">
    <location>
        <begin position="1"/>
        <end position="53"/>
    </location>
</feature>